<keyword evidence="6" id="KW-1185">Reference proteome</keyword>
<feature type="repeat" description="ANK" evidence="2">
    <location>
        <begin position="577"/>
        <end position="609"/>
    </location>
</feature>
<dbReference type="Pfam" id="PF12796">
    <property type="entry name" value="Ank_2"/>
    <property type="match status" value="2"/>
</dbReference>
<dbReference type="GeneID" id="59300948"/>
<dbReference type="InterPro" id="IPR002110">
    <property type="entry name" value="Ankyrin_rpt"/>
</dbReference>
<dbReference type="PROSITE" id="PS50297">
    <property type="entry name" value="ANK_REP_REGION"/>
    <property type="match status" value="2"/>
</dbReference>
<keyword evidence="2" id="KW-0040">ANK repeat</keyword>
<feature type="repeat" description="ANK" evidence="2">
    <location>
        <begin position="1741"/>
        <end position="1773"/>
    </location>
</feature>
<reference evidence="5 6" key="1">
    <citation type="submission" date="2020-05" db="EMBL/GenBank/DDBJ databases">
        <title>Identification and distribution of gene clusters putatively required for synthesis of sphingolipid metabolism inhibitors in phylogenetically diverse species of the filamentous fungus Fusarium.</title>
        <authorList>
            <person name="Kim H.-S."/>
            <person name="Busman M."/>
            <person name="Brown D.W."/>
            <person name="Divon H."/>
            <person name="Uhlig S."/>
            <person name="Proctor R.H."/>
        </authorList>
    </citation>
    <scope>NUCLEOTIDE SEQUENCE [LARGE SCALE GENOMIC DNA]</scope>
    <source>
        <strain evidence="5 6">NRRL 66243</strain>
    </source>
</reference>
<evidence type="ECO:0000256" key="2">
    <source>
        <dbReference type="PROSITE-ProRule" id="PRU00023"/>
    </source>
</evidence>
<dbReference type="Pfam" id="PF24883">
    <property type="entry name" value="NPHP3_N"/>
    <property type="match status" value="1"/>
</dbReference>
<feature type="domain" description="NACHT" evidence="4">
    <location>
        <begin position="89"/>
        <end position="232"/>
    </location>
</feature>
<evidence type="ECO:0000256" key="1">
    <source>
        <dbReference type="ARBA" id="ARBA00022737"/>
    </source>
</evidence>
<dbReference type="SUPFAM" id="SSF52540">
    <property type="entry name" value="P-loop containing nucleoside triphosphate hydrolases"/>
    <property type="match status" value="1"/>
</dbReference>
<dbReference type="EMBL" id="JAAQRI010000045">
    <property type="protein sequence ID" value="KAF5645346.1"/>
    <property type="molecule type" value="Genomic_DNA"/>
</dbReference>
<dbReference type="PANTHER" id="PTHR24118:SF99">
    <property type="entry name" value="POTE ANKYRIN DOMAIN FAMILY MEMBER 3C-RELATED"/>
    <property type="match status" value="1"/>
</dbReference>
<dbReference type="Gene3D" id="1.25.40.20">
    <property type="entry name" value="Ankyrin repeat-containing domain"/>
    <property type="match status" value="6"/>
</dbReference>
<dbReference type="Proteomes" id="UP000530670">
    <property type="component" value="Unassembled WGS sequence"/>
</dbReference>
<dbReference type="InterPro" id="IPR027417">
    <property type="entry name" value="P-loop_NTPase"/>
</dbReference>
<evidence type="ECO:0000259" key="4">
    <source>
        <dbReference type="PROSITE" id="PS50837"/>
    </source>
</evidence>
<feature type="region of interest" description="Disordered" evidence="3">
    <location>
        <begin position="1611"/>
        <end position="1635"/>
    </location>
</feature>
<gene>
    <name evidence="5" type="ORF">FTJAE_2480</name>
</gene>
<proteinExistence type="predicted"/>
<dbReference type="PROSITE" id="PS50837">
    <property type="entry name" value="NACHT"/>
    <property type="match status" value="1"/>
</dbReference>
<keyword evidence="1" id="KW-0677">Repeat</keyword>
<dbReference type="OrthoDB" id="21416at2759"/>
<comment type="caution">
    <text evidence="5">The sequence shown here is derived from an EMBL/GenBank/DDBJ whole genome shotgun (WGS) entry which is preliminary data.</text>
</comment>
<dbReference type="RefSeq" id="XP_037210411.1">
    <property type="nucleotide sequence ID" value="XM_037348678.1"/>
</dbReference>
<dbReference type="Gene3D" id="3.40.50.300">
    <property type="entry name" value="P-loop containing nucleotide triphosphate hydrolases"/>
    <property type="match status" value="1"/>
</dbReference>
<evidence type="ECO:0000256" key="3">
    <source>
        <dbReference type="SAM" id="MobiDB-lite"/>
    </source>
</evidence>
<accession>A0A8H5W399</accession>
<protein>
    <submittedName>
        <fullName evidence="5">Ankyrin</fullName>
    </submittedName>
</protein>
<feature type="repeat" description="ANK" evidence="2">
    <location>
        <begin position="1809"/>
        <end position="1852"/>
    </location>
</feature>
<name>A0A8H5W399_9HYPO</name>
<feature type="region of interest" description="Disordered" evidence="3">
    <location>
        <begin position="1231"/>
        <end position="1259"/>
    </location>
</feature>
<dbReference type="InterPro" id="IPR007111">
    <property type="entry name" value="NACHT_NTPase"/>
</dbReference>
<dbReference type="PANTHER" id="PTHR24118">
    <property type="entry name" value="POTE ANKYRIN DOMAIN"/>
    <property type="match status" value="1"/>
</dbReference>
<dbReference type="InterPro" id="IPR036770">
    <property type="entry name" value="Ankyrin_rpt-contain_sf"/>
</dbReference>
<evidence type="ECO:0000313" key="5">
    <source>
        <dbReference type="EMBL" id="KAF5645346.1"/>
    </source>
</evidence>
<evidence type="ECO:0000313" key="6">
    <source>
        <dbReference type="Proteomes" id="UP000530670"/>
    </source>
</evidence>
<organism evidence="5 6">
    <name type="scientific">Fusarium tjaetaba</name>
    <dbReference type="NCBI Taxonomy" id="1567544"/>
    <lineage>
        <taxon>Eukaryota</taxon>
        <taxon>Fungi</taxon>
        <taxon>Dikarya</taxon>
        <taxon>Ascomycota</taxon>
        <taxon>Pezizomycotina</taxon>
        <taxon>Sordariomycetes</taxon>
        <taxon>Hypocreomycetidae</taxon>
        <taxon>Hypocreales</taxon>
        <taxon>Nectriaceae</taxon>
        <taxon>Fusarium</taxon>
        <taxon>Fusarium fujikuroi species complex</taxon>
    </lineage>
</organism>
<dbReference type="SUPFAM" id="SSF48403">
    <property type="entry name" value="Ankyrin repeat"/>
    <property type="match status" value="4"/>
</dbReference>
<feature type="repeat" description="ANK" evidence="2">
    <location>
        <begin position="1853"/>
        <end position="1901"/>
    </location>
</feature>
<dbReference type="SMART" id="SM00248">
    <property type="entry name" value="ANK"/>
    <property type="match status" value="16"/>
</dbReference>
<dbReference type="PROSITE" id="PS50088">
    <property type="entry name" value="ANK_REPEAT"/>
    <property type="match status" value="5"/>
</dbReference>
<feature type="compositionally biased region" description="Polar residues" evidence="3">
    <location>
        <begin position="1236"/>
        <end position="1246"/>
    </location>
</feature>
<feature type="repeat" description="ANK" evidence="2">
    <location>
        <begin position="610"/>
        <end position="643"/>
    </location>
</feature>
<dbReference type="InterPro" id="IPR056884">
    <property type="entry name" value="NPHP3-like_N"/>
</dbReference>
<sequence length="2023" mass="226614">MLLDELDLPLDDVVVVDRLAIADYDYNESNILPQDEATLRRLQDWLRPTKHKEDGSELKKHSSSHLEGTSQWLLDSPIFQQWHDSRNDGILWIRGVPGTGKSVLASRLIHHLSSEDFPVLYFFFRHTIQSNHRPESALRDWLAQALPFSPPLQLTIKNLIYRPICLDFVDDLSLVERWHLVRLALRDMPRAYCVIDALDEMDNNALESFLQLVDQLGNMQPDRIKLIITSRPIATVEKMVRNLKLLDIRLDKKAINPGISTYIEHRLAASKLSPETRVAAKDTVFKKADGLFLYAKLTMDKISGLQNGPEAVILESVERMPVNLSAMYRNLLGEHMDRARLPEGLQILVLKLVTHATRPLRLLEISECIRVTQPQYGQDTGTVKNHVRTCCGPLLEVLPDETVRVVHHSLTEYLLGLDRSPDDHEIPVFEPGPTHNLLANICLSYLQSSHLDKIRFHYFGSVIKIVTLTNQQLPPFMNYAMRNWNIHVKEAARRGFIQEETNDRIFSTLMIPEHVKILTTLAEKPPVGNEFRGRLDPQAPLETGVLILSIKLGLTSFIGSLLERYDGRALEFHGFSQIYPPLHQAVDDGNLDIVRLLIEHGAELDEHDYKGFTPLHRALDGGPRTKGEMRTVIIDSLLKAGADPWKMQDESLADINDHAKSPTPLFQACKQVDPMMVSILLKAGADPNTSQLFPKMSTYPKLGCSRDEMEMAGPNALHALAAPHSPSKDPFNVYKRSSAFPNKYPPDDEAVRECFRLIIDAGADVNHADNRGNTPLHLAEIPLMAQLLLEAGADITAINWCNNTPLHTAQNLDVMKMILNKVDIGIRDRESKTMFFRLLEGSGTRRDKGFRSFQGALPLLDLGVDARAVDNEGSTALHYLASTEEGIASPEGLQLLHRLMQDGVNPNLHNANGEAAIHKLALHCRRSGTVSPPCLRTFIELTKAAINAVDSKGQTLLFSSIDRVHSNLEDLVKDYGKEGRFALDDTTKNAVTKSGSFISVMADLGARFDVTDKQGRTLLHAAVRKCQNDREYNVLRRLIDRFIELGADPLRADLEGNTVWHEAMPKYAGEESQGSSSLETLQSITALGIDPTKANNQGITPFHLLCEYDQPATKTALFEYLLQQHGGDVNMRDNNGVTALHIVSTYSTDFTRSLLELGADATLVTEEGMNVFHLTSRCRQSNTIGLFFGLVQGTNHQERAAESVELLINAGAVVEMETYEGSALNGCVQTEEEMKNWQSSPSQTDPPESGGVLVDDTRRPRNARIEGRLQETLDLLIANAATPNWHLIDIAIAAGAEMAATENLNPGDKRYHVCRPDHDYTVECLVQARRALKVEDDLPRALEVQQCLQRREDIVKDFSVKKECTCGECYKLPRLVQRLKEQKCYEAIPDYVNKLSPKPEDLHYVLVTLANEGMARILDTLLTPETILSSGMRKDESLSSLMRAACESTEPNMPVIRLSVSKGVGLGETKSPECNFLHVLSQGRRERFSRRGQRPWWHVPWWHTGQALPYLIKQGVYLETRDREGLSPLNASLDDIEKSAWRPTATEMLLQAGADPNSVAYKGKSCLARAVGNKTVFKLLVGHGAIIDPSLLTSAILAKDVGMVEMILSSGADPNVRRPPSPPSPDKKRRRKDEKYTSVSFDEMYPLDMVIYMIDSRTASAVDCEVYLRMVEMLLEFGADPNARFHQKTVAHKALRKDVRYGDSMPWEMFLNRRATESVRRKYLDLILQHPTLDINLKDAAGVPLLHVAFEDADEASTRILIDRGADLYARDNLDRTILHIGPSLLSEKSLFDEVMTLAPELLNQVNKVGRTPLHYALDDRDRFGYLGRIERVEAFAQMLIAAGASVRAKDENGDTPLHLLLQRKWYLLVHEDGSEVWEGPVYPTMELLLSKGADINARNEMGETPIFAFFREGDFHVNMTRVYPDKCFGHCSCIHHSNVERQAMEEKRPVLWALLEKVGVDWTAVNVRGQSLLHVVANRGGCGSCFTRLERFKLLDGQGAGSVGGGSRASDSVGYCCCEWGF</sequence>